<dbReference type="SUPFAM" id="SSF54631">
    <property type="entry name" value="CBS-domain pair"/>
    <property type="match status" value="1"/>
</dbReference>
<keyword evidence="2" id="KW-0812">Transmembrane</keyword>
<evidence type="ECO:0000313" key="4">
    <source>
        <dbReference type="EMBL" id="VVE10440.1"/>
    </source>
</evidence>
<dbReference type="PANTHER" id="PTHR33741:SF5">
    <property type="entry name" value="TRANSMEMBRANE PROTEIN DDB_G0269096-RELATED"/>
    <property type="match status" value="1"/>
</dbReference>
<gene>
    <name evidence="4" type="primary">guaB_2</name>
    <name evidence="4" type="ORF">PTE31013_02620</name>
</gene>
<dbReference type="InterPro" id="IPR058581">
    <property type="entry name" value="TM_HPP"/>
</dbReference>
<dbReference type="InterPro" id="IPR046342">
    <property type="entry name" value="CBS_dom_sf"/>
</dbReference>
<proteinExistence type="predicted"/>
<keyword evidence="1" id="KW-0129">CBS domain</keyword>
<sequence>MHKISTRRPKRVQMVDRDDMVMTRRDVRDWLAGFLPAVVAVHWRERLRAGFGALCGIALTGGLMLWMLGPATYIPWLVAPMGASAVLLFGVPASPLAQPWSILGGNLVAAIVGVTCAMYIPSPIAAAATAVGVSIALMFTLRCVHPPSGAVALTAVLGGPAVHALGYGFVLEPIAVQSVALLGAAIGYHALTGHRYPHAMRAQAAVRPVNASAIPVTTADAEKALARRSELLDISADDLASLLRDTQREAYARRARELTCADVMTPPVAKVQAHDEAPAAWRLLQRHGLDALPVVDGDARVIGLVTRHDLHTRRARRQRWPRFGMSIGTGQRPAVRDVMQAQPKSATAGMPLSELVPLLMTQRHGTLPVLDEAARLVGVVTHAEVLRKVMAA</sequence>
<protein>
    <submittedName>
        <fullName evidence="4">Inosine-5'-monophosphate dehydrogenase</fullName>
        <ecNumber evidence="4">1.1.1.205</ecNumber>
    </submittedName>
</protein>
<dbReference type="InterPro" id="IPR007065">
    <property type="entry name" value="HPP"/>
</dbReference>
<dbReference type="PANTHER" id="PTHR33741">
    <property type="entry name" value="TRANSMEMBRANE PROTEIN DDB_G0269096-RELATED"/>
    <property type="match status" value="1"/>
</dbReference>
<evidence type="ECO:0000256" key="1">
    <source>
        <dbReference type="PROSITE-ProRule" id="PRU00703"/>
    </source>
</evidence>
<evidence type="ECO:0000259" key="3">
    <source>
        <dbReference type="PROSITE" id="PS51371"/>
    </source>
</evidence>
<dbReference type="Proteomes" id="UP000334380">
    <property type="component" value="Unassembled WGS sequence"/>
</dbReference>
<dbReference type="AlphaFoldDB" id="A0A5E4VHP6"/>
<evidence type="ECO:0000256" key="2">
    <source>
        <dbReference type="SAM" id="Phobius"/>
    </source>
</evidence>
<keyword evidence="4" id="KW-0560">Oxidoreductase</keyword>
<feature type="transmembrane region" description="Helical" evidence="2">
    <location>
        <begin position="151"/>
        <end position="168"/>
    </location>
</feature>
<dbReference type="PROSITE" id="PS51371">
    <property type="entry name" value="CBS"/>
    <property type="match status" value="2"/>
</dbReference>
<dbReference type="Gene3D" id="3.10.580.10">
    <property type="entry name" value="CBS-domain"/>
    <property type="match status" value="2"/>
</dbReference>
<dbReference type="InterPro" id="IPR000644">
    <property type="entry name" value="CBS_dom"/>
</dbReference>
<keyword evidence="5" id="KW-1185">Reference proteome</keyword>
<feature type="transmembrane region" description="Helical" evidence="2">
    <location>
        <begin position="73"/>
        <end position="93"/>
    </location>
</feature>
<feature type="domain" description="CBS" evidence="3">
    <location>
        <begin position="339"/>
        <end position="392"/>
    </location>
</feature>
<dbReference type="EMBL" id="CABPRU010000005">
    <property type="protein sequence ID" value="VVE10440.1"/>
    <property type="molecule type" value="Genomic_DNA"/>
</dbReference>
<dbReference type="Pfam" id="PF04982">
    <property type="entry name" value="TM_HPP"/>
    <property type="match status" value="1"/>
</dbReference>
<dbReference type="EC" id="1.1.1.205" evidence="4"/>
<accession>A0A5E4VHP6</accession>
<dbReference type="SMART" id="SM00116">
    <property type="entry name" value="CBS"/>
    <property type="match status" value="2"/>
</dbReference>
<organism evidence="4 5">
    <name type="scientific">Pandoraea terrigena</name>
    <dbReference type="NCBI Taxonomy" id="2508292"/>
    <lineage>
        <taxon>Bacteria</taxon>
        <taxon>Pseudomonadati</taxon>
        <taxon>Pseudomonadota</taxon>
        <taxon>Betaproteobacteria</taxon>
        <taxon>Burkholderiales</taxon>
        <taxon>Burkholderiaceae</taxon>
        <taxon>Pandoraea</taxon>
    </lineage>
</organism>
<reference evidence="4 5" key="1">
    <citation type="submission" date="2019-08" db="EMBL/GenBank/DDBJ databases">
        <authorList>
            <person name="Peeters C."/>
        </authorList>
    </citation>
    <scope>NUCLEOTIDE SEQUENCE [LARGE SCALE GENOMIC DNA]</scope>
    <source>
        <strain evidence="4 5">LMG 31013</strain>
    </source>
</reference>
<dbReference type="GO" id="GO:0003938">
    <property type="term" value="F:IMP dehydrogenase activity"/>
    <property type="evidence" value="ECO:0007669"/>
    <property type="project" value="UniProtKB-EC"/>
</dbReference>
<feature type="transmembrane region" description="Helical" evidence="2">
    <location>
        <begin position="49"/>
        <end position="67"/>
    </location>
</feature>
<feature type="transmembrane region" description="Helical" evidence="2">
    <location>
        <begin position="100"/>
        <end position="120"/>
    </location>
</feature>
<dbReference type="Pfam" id="PF00571">
    <property type="entry name" value="CBS"/>
    <property type="match status" value="2"/>
</dbReference>
<feature type="transmembrane region" description="Helical" evidence="2">
    <location>
        <begin position="126"/>
        <end position="144"/>
    </location>
</feature>
<feature type="transmembrane region" description="Helical" evidence="2">
    <location>
        <begin position="174"/>
        <end position="191"/>
    </location>
</feature>
<name>A0A5E4VHP6_9BURK</name>
<evidence type="ECO:0000313" key="5">
    <source>
        <dbReference type="Proteomes" id="UP000334380"/>
    </source>
</evidence>
<keyword evidence="2" id="KW-1133">Transmembrane helix</keyword>
<keyword evidence="2" id="KW-0472">Membrane</keyword>
<feature type="domain" description="CBS" evidence="3">
    <location>
        <begin position="264"/>
        <end position="322"/>
    </location>
</feature>